<name>I0IJ64_PHYMF</name>
<sequence length="59" mass="6438">MATDVRPTIEEVGRLLSSRCSAASAARIASLRVSRSSRFRFAEAGTPCVALWSSTFFAW</sequence>
<dbReference type="EMBL" id="AP012338">
    <property type="protein sequence ID" value="BAM05302.1"/>
    <property type="molecule type" value="Genomic_DNA"/>
</dbReference>
<dbReference type="Proteomes" id="UP000007881">
    <property type="component" value="Chromosome"/>
</dbReference>
<protein>
    <submittedName>
        <fullName evidence="1">Uncharacterized protein</fullName>
    </submittedName>
</protein>
<dbReference type="KEGG" id="phm:PSMK_31430"/>
<accession>I0IJ64</accession>
<reference evidence="1 2" key="1">
    <citation type="submission" date="2012-02" db="EMBL/GenBank/DDBJ databases">
        <title>Complete genome sequence of Phycisphaera mikurensis NBRC 102666.</title>
        <authorList>
            <person name="Ankai A."/>
            <person name="Hosoyama A."/>
            <person name="Terui Y."/>
            <person name="Sekine M."/>
            <person name="Fukai R."/>
            <person name="Kato Y."/>
            <person name="Nakamura S."/>
            <person name="Yamada-Narita S."/>
            <person name="Kawakoshi A."/>
            <person name="Fukunaga Y."/>
            <person name="Yamazaki S."/>
            <person name="Fujita N."/>
        </authorList>
    </citation>
    <scope>NUCLEOTIDE SEQUENCE [LARGE SCALE GENOMIC DNA]</scope>
    <source>
        <strain evidence="2">NBRC 102666 / KCTC 22515 / FYK2301M01</strain>
    </source>
</reference>
<keyword evidence="2" id="KW-1185">Reference proteome</keyword>
<dbReference type="HOGENOM" id="CLU_2956620_0_0_0"/>
<evidence type="ECO:0000313" key="2">
    <source>
        <dbReference type="Proteomes" id="UP000007881"/>
    </source>
</evidence>
<gene>
    <name evidence="1" type="ordered locus">PSMK_31430</name>
</gene>
<evidence type="ECO:0000313" key="1">
    <source>
        <dbReference type="EMBL" id="BAM05302.1"/>
    </source>
</evidence>
<organism evidence="1 2">
    <name type="scientific">Phycisphaera mikurensis (strain NBRC 102666 / KCTC 22515 / FYK2301M01)</name>
    <dbReference type="NCBI Taxonomy" id="1142394"/>
    <lineage>
        <taxon>Bacteria</taxon>
        <taxon>Pseudomonadati</taxon>
        <taxon>Planctomycetota</taxon>
        <taxon>Phycisphaerae</taxon>
        <taxon>Phycisphaerales</taxon>
        <taxon>Phycisphaeraceae</taxon>
        <taxon>Phycisphaera</taxon>
    </lineage>
</organism>
<dbReference type="AlphaFoldDB" id="I0IJ64"/>
<proteinExistence type="predicted"/>